<evidence type="ECO:0000313" key="3">
    <source>
        <dbReference type="Proteomes" id="UP000249354"/>
    </source>
</evidence>
<dbReference type="Proteomes" id="UP000249354">
    <property type="component" value="Unassembled WGS sequence"/>
</dbReference>
<evidence type="ECO:0000313" key="2">
    <source>
        <dbReference type="EMBL" id="PZO12596.1"/>
    </source>
</evidence>
<reference evidence="2 3" key="2">
    <citation type="submission" date="2018-06" db="EMBL/GenBank/DDBJ databases">
        <title>Metagenomic assembly of (sub)arctic Cyanobacteria and their associated microbiome from non-axenic cultures.</title>
        <authorList>
            <person name="Baurain D."/>
        </authorList>
    </citation>
    <scope>NUCLEOTIDE SEQUENCE [LARGE SCALE GENOMIC DNA]</scope>
    <source>
        <strain evidence="2">ULC129bin1</strain>
    </source>
</reference>
<reference evidence="3" key="1">
    <citation type="submission" date="2018-04" db="EMBL/GenBank/DDBJ databases">
        <authorList>
            <person name="Cornet L."/>
        </authorList>
    </citation>
    <scope>NUCLEOTIDE SEQUENCE [LARGE SCALE GENOMIC DNA]</scope>
</reference>
<dbReference type="EMBL" id="QBMC01000145">
    <property type="protein sequence ID" value="PZO12596.1"/>
    <property type="molecule type" value="Genomic_DNA"/>
</dbReference>
<keyword evidence="1" id="KW-1133">Transmembrane helix</keyword>
<feature type="transmembrane region" description="Helical" evidence="1">
    <location>
        <begin position="20"/>
        <end position="41"/>
    </location>
</feature>
<keyword evidence="1" id="KW-0812">Transmembrane</keyword>
<dbReference type="AlphaFoldDB" id="A0A2W4TU51"/>
<gene>
    <name evidence="2" type="ORF">DCF25_17400</name>
</gene>
<accession>A0A2W4TU51</accession>
<proteinExistence type="predicted"/>
<name>A0A2W4TU51_9CYAN</name>
<organism evidence="2 3">
    <name type="scientific">Leptolyngbya foveolarum</name>
    <dbReference type="NCBI Taxonomy" id="47253"/>
    <lineage>
        <taxon>Bacteria</taxon>
        <taxon>Bacillati</taxon>
        <taxon>Cyanobacteriota</taxon>
        <taxon>Cyanophyceae</taxon>
        <taxon>Leptolyngbyales</taxon>
        <taxon>Leptolyngbyaceae</taxon>
        <taxon>Leptolyngbya group</taxon>
        <taxon>Leptolyngbya</taxon>
    </lineage>
</organism>
<protein>
    <submittedName>
        <fullName evidence="2">Uncharacterized protein</fullName>
    </submittedName>
</protein>
<evidence type="ECO:0000256" key="1">
    <source>
        <dbReference type="SAM" id="Phobius"/>
    </source>
</evidence>
<comment type="caution">
    <text evidence="2">The sequence shown here is derived from an EMBL/GenBank/DDBJ whole genome shotgun (WGS) entry which is preliminary data.</text>
</comment>
<sequence>MVSQSAPSTRRTAKAHSQPTLWSVATVFFALGAAVSTLAIWQLHKLYMVTVAPVITVEGTVQAKYSFKTENELSPDPSGYYINSPGVGRVYLTGKALDSYVGKPVAALGSVSGVCGPKSVPCYPIVAVREITISAAE</sequence>
<keyword evidence="1" id="KW-0472">Membrane</keyword>